<keyword evidence="2 4" id="KW-0238">DNA-binding</keyword>
<dbReference type="PANTHER" id="PTHR30055:SF148">
    <property type="entry name" value="TETR-FAMILY TRANSCRIPTIONAL REGULATOR"/>
    <property type="match status" value="1"/>
</dbReference>
<dbReference type="InterPro" id="IPR001647">
    <property type="entry name" value="HTH_TetR"/>
</dbReference>
<dbReference type="SUPFAM" id="SSF48498">
    <property type="entry name" value="Tetracyclin repressor-like, C-terminal domain"/>
    <property type="match status" value="1"/>
</dbReference>
<dbReference type="SUPFAM" id="SSF46689">
    <property type="entry name" value="Homeodomain-like"/>
    <property type="match status" value="1"/>
</dbReference>
<dbReference type="Gene3D" id="1.10.10.60">
    <property type="entry name" value="Homeodomain-like"/>
    <property type="match status" value="1"/>
</dbReference>
<dbReference type="GO" id="GO:0000976">
    <property type="term" value="F:transcription cis-regulatory region binding"/>
    <property type="evidence" value="ECO:0007669"/>
    <property type="project" value="TreeGrafter"/>
</dbReference>
<dbReference type="Pfam" id="PF00440">
    <property type="entry name" value="TetR_N"/>
    <property type="match status" value="1"/>
</dbReference>
<keyword evidence="3" id="KW-0804">Transcription</keyword>
<keyword evidence="7" id="KW-1185">Reference proteome</keyword>
<dbReference type="InterPro" id="IPR009057">
    <property type="entry name" value="Homeodomain-like_sf"/>
</dbReference>
<evidence type="ECO:0000259" key="5">
    <source>
        <dbReference type="PROSITE" id="PS50977"/>
    </source>
</evidence>
<dbReference type="InterPro" id="IPR050109">
    <property type="entry name" value="HTH-type_TetR-like_transc_reg"/>
</dbReference>
<accession>A0AA91SRL2</accession>
<evidence type="ECO:0000256" key="1">
    <source>
        <dbReference type="ARBA" id="ARBA00023015"/>
    </source>
</evidence>
<dbReference type="InterPro" id="IPR011075">
    <property type="entry name" value="TetR_C"/>
</dbReference>
<sequence>MPVTWGNQYQRSDDARRAILSSALELCRETGYGRLGIEAIARRAGVGKQTIYRWWPSKGALLLEALEDVSSPAAFYPDTGDLIADLGAQMAVAVEYMFSTERGPALLGVFDAAHHDPELAERLLTGVIAPREEAGKSRLRAGVATGELPADTDVELLLEQLYAPLYYRMLVTRQAPDEEYLHRHLTALLGDHAPRGCAA</sequence>
<gene>
    <name evidence="6" type="ORF">B8W67_10325</name>
</gene>
<dbReference type="Pfam" id="PF16859">
    <property type="entry name" value="TetR_C_11"/>
    <property type="match status" value="1"/>
</dbReference>
<reference evidence="6 7" key="1">
    <citation type="submission" date="2017-04" db="EMBL/GenBank/DDBJ databases">
        <title>The new phylogeny of genus Mycobacterium.</title>
        <authorList>
            <person name="Tortoli E."/>
            <person name="Trovato A."/>
            <person name="Cirillo D.M."/>
        </authorList>
    </citation>
    <scope>NUCLEOTIDE SEQUENCE [LARGE SCALE GENOMIC DNA]</scope>
    <source>
        <strain evidence="6 7">KCTC 19819</strain>
    </source>
</reference>
<dbReference type="GO" id="GO:0003700">
    <property type="term" value="F:DNA-binding transcription factor activity"/>
    <property type="evidence" value="ECO:0007669"/>
    <property type="project" value="TreeGrafter"/>
</dbReference>
<evidence type="ECO:0000313" key="7">
    <source>
        <dbReference type="Proteomes" id="UP000193577"/>
    </source>
</evidence>
<evidence type="ECO:0000256" key="3">
    <source>
        <dbReference type="ARBA" id="ARBA00023163"/>
    </source>
</evidence>
<evidence type="ECO:0000256" key="4">
    <source>
        <dbReference type="PROSITE-ProRule" id="PRU00335"/>
    </source>
</evidence>
<proteinExistence type="predicted"/>
<dbReference type="PANTHER" id="PTHR30055">
    <property type="entry name" value="HTH-TYPE TRANSCRIPTIONAL REGULATOR RUTR"/>
    <property type="match status" value="1"/>
</dbReference>
<dbReference type="PROSITE" id="PS50977">
    <property type="entry name" value="HTH_TETR_2"/>
    <property type="match status" value="1"/>
</dbReference>
<dbReference type="Proteomes" id="UP000193577">
    <property type="component" value="Unassembled WGS sequence"/>
</dbReference>
<dbReference type="PRINTS" id="PR00455">
    <property type="entry name" value="HTHTETR"/>
</dbReference>
<organism evidence="6 7">
    <name type="scientific">Mycolicibacillus koreensis</name>
    <dbReference type="NCBI Taxonomy" id="1069220"/>
    <lineage>
        <taxon>Bacteria</taxon>
        <taxon>Bacillati</taxon>
        <taxon>Actinomycetota</taxon>
        <taxon>Actinomycetes</taxon>
        <taxon>Mycobacteriales</taxon>
        <taxon>Mycobacteriaceae</taxon>
        <taxon>Mycolicibacillus</taxon>
    </lineage>
</organism>
<dbReference type="Gene3D" id="1.10.357.10">
    <property type="entry name" value="Tetracycline Repressor, domain 2"/>
    <property type="match status" value="1"/>
</dbReference>
<dbReference type="EMBL" id="NCXO01000019">
    <property type="protein sequence ID" value="OSC33624.1"/>
    <property type="molecule type" value="Genomic_DNA"/>
</dbReference>
<evidence type="ECO:0000313" key="6">
    <source>
        <dbReference type="EMBL" id="OSC33624.1"/>
    </source>
</evidence>
<evidence type="ECO:0000256" key="2">
    <source>
        <dbReference type="ARBA" id="ARBA00023125"/>
    </source>
</evidence>
<keyword evidence="1" id="KW-0805">Transcription regulation</keyword>
<protein>
    <recommendedName>
        <fullName evidence="5">HTH tetR-type domain-containing protein</fullName>
    </recommendedName>
</protein>
<feature type="DNA-binding region" description="H-T-H motif" evidence="4">
    <location>
        <begin position="36"/>
        <end position="55"/>
    </location>
</feature>
<name>A0AA91SRL2_9MYCO</name>
<dbReference type="InterPro" id="IPR036271">
    <property type="entry name" value="Tet_transcr_reg_TetR-rel_C_sf"/>
</dbReference>
<feature type="domain" description="HTH tetR-type" evidence="5">
    <location>
        <begin position="13"/>
        <end position="73"/>
    </location>
</feature>
<comment type="caution">
    <text evidence="6">The sequence shown here is derived from an EMBL/GenBank/DDBJ whole genome shotgun (WGS) entry which is preliminary data.</text>
</comment>
<dbReference type="AlphaFoldDB" id="A0AA91SRL2"/>